<dbReference type="GO" id="GO:0043165">
    <property type="term" value="P:Gram-negative-bacterium-type cell outer membrane assembly"/>
    <property type="evidence" value="ECO:0007669"/>
    <property type="project" value="UniProtKB-UniRule"/>
</dbReference>
<keyword evidence="1 4" id="KW-0732">Signal</keyword>
<dbReference type="STRING" id="641665.GCA_002104455_01710"/>
<comment type="function">
    <text evidence="4">Part of the outer membrane protein assembly complex, which is involved in assembly and insertion of beta-barrel proteins into the outer membrane.</text>
</comment>
<evidence type="ECO:0000256" key="5">
    <source>
        <dbReference type="SAM" id="SignalP"/>
    </source>
</evidence>
<feature type="signal peptide" evidence="5">
    <location>
        <begin position="1"/>
        <end position="25"/>
    </location>
</feature>
<sequence length="402" mass="43119">MFTSKRFNKKLLAICLLAVGISACSSTDDEDEDLKVAPLTDINAVFTPKVKWDASVGDGVGDYFSRLQPAIAYAKVFSVSRDGEAYAFDESTGKRVWYTDLSDLDNKRGFFADKESALISGGLVAGINKVFMGSENGDVIALDAENGQLAWRGKVKGEVIAAPALDSGKLVVNTVSGLMKAFNASNGQDDWQIEQDVPPLSLRGISAPVIAGGGVIVGAADGSLSVYLLEQGRQGWTVDIGEATGSTELERVIDVDATPLIYGEVVYTVSSRGNLSAVELRSGRVLWQRQYSSYRELAIGGNSLFLTDVKGHVYAIDRNNGLELWSQLALTNRGVTGPAVMDNYIVVGDFEGYLHWLDQASGEIVARHQVDSSGIYTTPVVANGVVYSQSRDGDLEAIIIPE</sequence>
<dbReference type="Gene3D" id="2.130.10.10">
    <property type="entry name" value="YVTN repeat-like/Quinoprotein amine dehydrogenase"/>
    <property type="match status" value="1"/>
</dbReference>
<feature type="chain" id="PRO_5011801693" description="Outer membrane protein assembly factor BamB" evidence="5">
    <location>
        <begin position="26"/>
        <end position="402"/>
    </location>
</feature>
<dbReference type="AlphaFoldDB" id="A0A1H7JFM2"/>
<gene>
    <name evidence="4" type="primary">bamB</name>
    <name evidence="7" type="ORF">SAMN05216262_102224</name>
</gene>
<dbReference type="RefSeq" id="WP_085283541.1">
    <property type="nucleotide sequence ID" value="NZ_FOBI01000002.1"/>
</dbReference>
<organism evidence="7 8">
    <name type="scientific">Colwellia chukchiensis</name>
    <dbReference type="NCBI Taxonomy" id="641665"/>
    <lineage>
        <taxon>Bacteria</taxon>
        <taxon>Pseudomonadati</taxon>
        <taxon>Pseudomonadota</taxon>
        <taxon>Gammaproteobacteria</taxon>
        <taxon>Alteromonadales</taxon>
        <taxon>Colwelliaceae</taxon>
        <taxon>Colwellia</taxon>
    </lineage>
</organism>
<evidence type="ECO:0000256" key="1">
    <source>
        <dbReference type="ARBA" id="ARBA00022729"/>
    </source>
</evidence>
<dbReference type="InterPro" id="IPR015943">
    <property type="entry name" value="WD40/YVTN_repeat-like_dom_sf"/>
</dbReference>
<dbReference type="PROSITE" id="PS51257">
    <property type="entry name" value="PROKAR_LIPOPROTEIN"/>
    <property type="match status" value="1"/>
</dbReference>
<evidence type="ECO:0000256" key="4">
    <source>
        <dbReference type="HAMAP-Rule" id="MF_00923"/>
    </source>
</evidence>
<dbReference type="SMART" id="SM00564">
    <property type="entry name" value="PQQ"/>
    <property type="match status" value="7"/>
</dbReference>
<keyword evidence="4" id="KW-0564">Palmitate</keyword>
<dbReference type="Pfam" id="PF13360">
    <property type="entry name" value="PQQ_2"/>
    <property type="match status" value="1"/>
</dbReference>
<dbReference type="PANTHER" id="PTHR34512:SF30">
    <property type="entry name" value="OUTER MEMBRANE PROTEIN ASSEMBLY FACTOR BAMB"/>
    <property type="match status" value="1"/>
</dbReference>
<evidence type="ECO:0000313" key="8">
    <source>
        <dbReference type="Proteomes" id="UP000199297"/>
    </source>
</evidence>
<evidence type="ECO:0000256" key="2">
    <source>
        <dbReference type="ARBA" id="ARBA00023136"/>
    </source>
</evidence>
<dbReference type="InterPro" id="IPR011047">
    <property type="entry name" value="Quinoprotein_ADH-like_sf"/>
</dbReference>
<dbReference type="SUPFAM" id="SSF50998">
    <property type="entry name" value="Quinoprotein alcohol dehydrogenase-like"/>
    <property type="match status" value="1"/>
</dbReference>
<keyword evidence="4" id="KW-0449">Lipoprotein</keyword>
<dbReference type="EMBL" id="FOBI01000002">
    <property type="protein sequence ID" value="SEK73409.1"/>
    <property type="molecule type" value="Genomic_DNA"/>
</dbReference>
<dbReference type="NCBIfam" id="NF008351">
    <property type="entry name" value="PRK11138.1"/>
    <property type="match status" value="1"/>
</dbReference>
<keyword evidence="8" id="KW-1185">Reference proteome</keyword>
<name>A0A1H7JFM2_9GAMM</name>
<dbReference type="PANTHER" id="PTHR34512">
    <property type="entry name" value="CELL SURFACE PROTEIN"/>
    <property type="match status" value="1"/>
</dbReference>
<dbReference type="NCBIfam" id="TIGR03300">
    <property type="entry name" value="assembly_YfgL"/>
    <property type="match status" value="1"/>
</dbReference>
<comment type="similarity">
    <text evidence="4">Belongs to the BamB family.</text>
</comment>
<dbReference type="Proteomes" id="UP000199297">
    <property type="component" value="Unassembled WGS sequence"/>
</dbReference>
<dbReference type="InterPro" id="IPR017687">
    <property type="entry name" value="BamB"/>
</dbReference>
<dbReference type="GO" id="GO:0009279">
    <property type="term" value="C:cell outer membrane"/>
    <property type="evidence" value="ECO:0007669"/>
    <property type="project" value="UniProtKB-SubCell"/>
</dbReference>
<evidence type="ECO:0000259" key="6">
    <source>
        <dbReference type="Pfam" id="PF13360"/>
    </source>
</evidence>
<reference evidence="8" key="1">
    <citation type="submission" date="2016-10" db="EMBL/GenBank/DDBJ databases">
        <authorList>
            <person name="Varghese N."/>
            <person name="Submissions S."/>
        </authorList>
    </citation>
    <scope>NUCLEOTIDE SEQUENCE [LARGE SCALE GENOMIC DNA]</scope>
    <source>
        <strain evidence="8">CGMCC 1.9127</strain>
    </source>
</reference>
<dbReference type="HAMAP" id="MF_00923">
    <property type="entry name" value="OM_assembly_BamB"/>
    <property type="match status" value="1"/>
</dbReference>
<dbReference type="OrthoDB" id="5173551at2"/>
<dbReference type="InterPro" id="IPR018391">
    <property type="entry name" value="PQQ_b-propeller_rpt"/>
</dbReference>
<proteinExistence type="inferred from homology"/>
<dbReference type="GO" id="GO:0051205">
    <property type="term" value="P:protein insertion into membrane"/>
    <property type="evidence" value="ECO:0007669"/>
    <property type="project" value="UniProtKB-UniRule"/>
</dbReference>
<comment type="subunit">
    <text evidence="4">Part of the Bam complex.</text>
</comment>
<keyword evidence="3 4" id="KW-0998">Cell outer membrane</keyword>
<protein>
    <recommendedName>
        <fullName evidence="4">Outer membrane protein assembly factor BamB</fullName>
    </recommendedName>
</protein>
<dbReference type="InterPro" id="IPR002372">
    <property type="entry name" value="PQQ_rpt_dom"/>
</dbReference>
<evidence type="ECO:0000256" key="3">
    <source>
        <dbReference type="ARBA" id="ARBA00023237"/>
    </source>
</evidence>
<comment type="subcellular location">
    <subcellularLocation>
        <location evidence="4">Cell outer membrane</location>
        <topology evidence="4">Lipid-anchor</topology>
    </subcellularLocation>
</comment>
<evidence type="ECO:0000313" key="7">
    <source>
        <dbReference type="EMBL" id="SEK73409.1"/>
    </source>
</evidence>
<keyword evidence="2 4" id="KW-0472">Membrane</keyword>
<feature type="domain" description="Pyrrolo-quinoline quinone repeat" evidence="6">
    <location>
        <begin position="81"/>
        <end position="327"/>
    </location>
</feature>
<accession>A0A1H7JFM2</accession>